<dbReference type="Proteomes" id="UP001285636">
    <property type="component" value="Unassembled WGS sequence"/>
</dbReference>
<dbReference type="Pfam" id="PF01968">
    <property type="entry name" value="Hydantoinase_A"/>
    <property type="match status" value="1"/>
</dbReference>
<sequence>LFSFINPVHEKRIKEIITEEFPEVYVTLSSELVPEFREYSRMSTAVLNAYLGPVMEKYIDKFEKSIENTGIKVAPYV</sequence>
<dbReference type="EMBL" id="JAWJAY010001597">
    <property type="protein sequence ID" value="MDV2888525.1"/>
    <property type="molecule type" value="Genomic_DNA"/>
</dbReference>
<dbReference type="PANTHER" id="PTHR11365:SF23">
    <property type="entry name" value="HYPOTHETICAL 5-OXOPROLINASE (EUROFUNG)-RELATED"/>
    <property type="match status" value="1"/>
</dbReference>
<evidence type="ECO:0000259" key="1">
    <source>
        <dbReference type="Pfam" id="PF01968"/>
    </source>
</evidence>
<dbReference type="GO" id="GO:0017168">
    <property type="term" value="F:5-oxoprolinase (ATP-hydrolyzing) activity"/>
    <property type="evidence" value="ECO:0007669"/>
    <property type="project" value="TreeGrafter"/>
</dbReference>
<dbReference type="GO" id="GO:0006749">
    <property type="term" value="P:glutathione metabolic process"/>
    <property type="evidence" value="ECO:0007669"/>
    <property type="project" value="TreeGrafter"/>
</dbReference>
<dbReference type="InterPro" id="IPR002821">
    <property type="entry name" value="Hydantoinase_A"/>
</dbReference>
<dbReference type="GO" id="GO:0005829">
    <property type="term" value="C:cytosol"/>
    <property type="evidence" value="ECO:0007669"/>
    <property type="project" value="TreeGrafter"/>
</dbReference>
<name>A0AAJ2U689_ALKPS</name>
<feature type="non-terminal residue" evidence="2">
    <location>
        <position position="77"/>
    </location>
</feature>
<reference evidence="2" key="1">
    <citation type="submission" date="2023-10" db="EMBL/GenBank/DDBJ databases">
        <title>Screening of Alkalihalophilus pseudofirmusBZ-TG-HK211 and Its Alleviation of Salt Stress on Rapeseed Growth.</title>
        <authorList>
            <person name="Zhao B."/>
            <person name="Guo T."/>
        </authorList>
    </citation>
    <scope>NUCLEOTIDE SEQUENCE</scope>
    <source>
        <strain evidence="2">BZ-TG-HK211</strain>
    </source>
</reference>
<dbReference type="AlphaFoldDB" id="A0AAJ2U689"/>
<evidence type="ECO:0000313" key="3">
    <source>
        <dbReference type="Proteomes" id="UP001285636"/>
    </source>
</evidence>
<protein>
    <submittedName>
        <fullName evidence="2">Hydantoinase/oxoprolinase family protein</fullName>
    </submittedName>
</protein>
<accession>A0AAJ2U689</accession>
<organism evidence="2 3">
    <name type="scientific">Alkalihalophilus pseudofirmus</name>
    <name type="common">Bacillus pseudofirmus</name>
    <dbReference type="NCBI Taxonomy" id="79885"/>
    <lineage>
        <taxon>Bacteria</taxon>
        <taxon>Bacillati</taxon>
        <taxon>Bacillota</taxon>
        <taxon>Bacilli</taxon>
        <taxon>Bacillales</taxon>
        <taxon>Bacillaceae</taxon>
        <taxon>Alkalihalophilus</taxon>
    </lineage>
</organism>
<dbReference type="InterPro" id="IPR045079">
    <property type="entry name" value="Oxoprolinase-like"/>
</dbReference>
<proteinExistence type="predicted"/>
<dbReference type="PANTHER" id="PTHR11365">
    <property type="entry name" value="5-OXOPROLINASE RELATED"/>
    <property type="match status" value="1"/>
</dbReference>
<evidence type="ECO:0000313" key="2">
    <source>
        <dbReference type="EMBL" id="MDV2888525.1"/>
    </source>
</evidence>
<dbReference type="RefSeq" id="WP_323468412.1">
    <property type="nucleotide sequence ID" value="NZ_JAWJAY010001597.1"/>
</dbReference>
<feature type="domain" description="Hydantoinase A/oxoprolinase" evidence="1">
    <location>
        <begin position="41"/>
        <end position="73"/>
    </location>
</feature>
<comment type="caution">
    <text evidence="2">The sequence shown here is derived from an EMBL/GenBank/DDBJ whole genome shotgun (WGS) entry which is preliminary data.</text>
</comment>
<feature type="non-terminal residue" evidence="2">
    <location>
        <position position="1"/>
    </location>
</feature>
<gene>
    <name evidence="2" type="ORF">RYX45_25520</name>
</gene>